<dbReference type="InterPro" id="IPR029021">
    <property type="entry name" value="Prot-tyrosine_phosphatase-like"/>
</dbReference>
<proteinExistence type="predicted"/>
<dbReference type="CDD" id="cd17657">
    <property type="entry name" value="CDC14_N"/>
    <property type="match status" value="1"/>
</dbReference>
<dbReference type="InterPro" id="IPR029260">
    <property type="entry name" value="DSPn"/>
</dbReference>
<evidence type="ECO:0000259" key="1">
    <source>
        <dbReference type="Pfam" id="PF14671"/>
    </source>
</evidence>
<name>A0A0M3IRG4_ASCLU</name>
<evidence type="ECO:0000313" key="3">
    <source>
        <dbReference type="WBParaSite" id="ALUE_0002134201-mRNA-1"/>
    </source>
</evidence>
<dbReference type="Pfam" id="PF14671">
    <property type="entry name" value="DSPn"/>
    <property type="match status" value="1"/>
</dbReference>
<reference evidence="3" key="1">
    <citation type="submission" date="2017-02" db="UniProtKB">
        <authorList>
            <consortium name="WormBaseParasite"/>
        </authorList>
    </citation>
    <scope>IDENTIFICATION</scope>
</reference>
<dbReference type="WBParaSite" id="ALUE_0002134201-mRNA-1">
    <property type="protein sequence ID" value="ALUE_0002134201-mRNA-1"/>
    <property type="gene ID" value="ALUE_0002134201"/>
</dbReference>
<dbReference type="Gene3D" id="3.90.190.10">
    <property type="entry name" value="Protein tyrosine phosphatase superfamily"/>
    <property type="match status" value="1"/>
</dbReference>
<organism evidence="2 3">
    <name type="scientific">Ascaris lumbricoides</name>
    <name type="common">Giant roundworm</name>
    <dbReference type="NCBI Taxonomy" id="6252"/>
    <lineage>
        <taxon>Eukaryota</taxon>
        <taxon>Metazoa</taxon>
        <taxon>Ecdysozoa</taxon>
        <taxon>Nematoda</taxon>
        <taxon>Chromadorea</taxon>
        <taxon>Rhabditida</taxon>
        <taxon>Spirurina</taxon>
        <taxon>Ascaridomorpha</taxon>
        <taxon>Ascaridoidea</taxon>
        <taxon>Ascarididae</taxon>
        <taxon>Ascaris</taxon>
    </lineage>
</organism>
<dbReference type="InterPro" id="IPR050561">
    <property type="entry name" value="PTP"/>
</dbReference>
<sequence>MALEKMGRATMWENTTIRSVAYCLINNGVSRIMFTVNGRICGRLAEIIPEQLYFCSFYDRPKSDASTSYYYVDDDVHYDSFYSDFGPLNLSVLYRFCVKLDEKLKVTLYLLELLVDTKALSGKKRIVVCSGSSDEARVNAAYLVGSFCVIYLGVTAEIAYLRLHKAEPNGFVGFRDAAMGAPTYRLHLHNVLRGVEKALKLKWVSFENFDPDEYEFYERVENGDFNWIIPGKVLSFCGPHNKSIVENGW</sequence>
<protein>
    <submittedName>
        <fullName evidence="3">DSPn domain-containing protein</fullName>
    </submittedName>
</protein>
<feature type="domain" description="Dual specificity/tyrosine protein phosphatase N-terminal" evidence="1">
    <location>
        <begin position="46"/>
        <end position="198"/>
    </location>
</feature>
<accession>A0A0M3IRG4</accession>
<dbReference type="PANTHER" id="PTHR23339">
    <property type="entry name" value="TYROSINE SPECIFIC PROTEIN PHOSPHATASE AND DUAL SPECIFICITY PROTEIN PHOSPHATASE"/>
    <property type="match status" value="1"/>
</dbReference>
<dbReference type="Proteomes" id="UP000036681">
    <property type="component" value="Unplaced"/>
</dbReference>
<keyword evidence="2" id="KW-1185">Reference proteome</keyword>
<evidence type="ECO:0000313" key="2">
    <source>
        <dbReference type="Proteomes" id="UP000036681"/>
    </source>
</evidence>
<dbReference type="SUPFAM" id="SSF52799">
    <property type="entry name" value="(Phosphotyrosine protein) phosphatases II"/>
    <property type="match status" value="2"/>
</dbReference>
<dbReference type="AlphaFoldDB" id="A0A0M3IRG4"/>